<proteinExistence type="predicted"/>
<gene>
    <name evidence="1" type="ORF">UFOPK2958_00100</name>
</gene>
<name>A0A6J6VU81_9ZZZZ</name>
<organism evidence="1">
    <name type="scientific">freshwater metagenome</name>
    <dbReference type="NCBI Taxonomy" id="449393"/>
    <lineage>
        <taxon>unclassified sequences</taxon>
        <taxon>metagenomes</taxon>
        <taxon>ecological metagenomes</taxon>
    </lineage>
</organism>
<evidence type="ECO:0000313" key="1">
    <source>
        <dbReference type="EMBL" id="CAB4774388.1"/>
    </source>
</evidence>
<dbReference type="AlphaFoldDB" id="A0A6J6VU81"/>
<accession>A0A6J6VU81</accession>
<dbReference type="EMBL" id="CAFAAB010000005">
    <property type="protein sequence ID" value="CAB4774388.1"/>
    <property type="molecule type" value="Genomic_DNA"/>
</dbReference>
<reference evidence="1" key="1">
    <citation type="submission" date="2020-05" db="EMBL/GenBank/DDBJ databases">
        <authorList>
            <person name="Chiriac C."/>
            <person name="Salcher M."/>
            <person name="Ghai R."/>
            <person name="Kavagutti S V."/>
        </authorList>
    </citation>
    <scope>NUCLEOTIDE SEQUENCE</scope>
</reference>
<sequence length="268" mass="29100">MNGVLQRDLTNASLEELCDIKGVAQVAITSEQRDALAARFRSIPTGHHRRLDAWMVEKAGIQSGDFVWSPITTRRVLGNAALRYVERSPQLSYSDAVYEALADQLDRAARGHARTGSLGQWIANLDNPIVGIVVAEATTWATQMHQIMGRLGPDVAMASVDAYYDVAGARTTLRGRRDALIKPEEGRIVVRFRSGLPGRTAGSGLRADLAVDALADPQGRVAQRIIGIWPEAGVALALDGTMETLRAGARDLVRSAIVEHRQYIRIAA</sequence>
<protein>
    <submittedName>
        <fullName evidence="1">Unannotated protein</fullName>
    </submittedName>
</protein>